<evidence type="ECO:0000313" key="10">
    <source>
        <dbReference type="EMBL" id="MEL4080939.1"/>
    </source>
</evidence>
<dbReference type="RefSeq" id="WP_342006904.1">
    <property type="nucleotide sequence ID" value="NZ_JBCAMI010000004.1"/>
</dbReference>
<dbReference type="SUPFAM" id="SSF49472">
    <property type="entry name" value="Transthyretin (synonym: prealbumin)"/>
    <property type="match status" value="1"/>
</dbReference>
<dbReference type="InterPro" id="IPR036817">
    <property type="entry name" value="Transthyretin/HIU_hydrolase_sf"/>
</dbReference>
<dbReference type="InterPro" id="IPR023418">
    <property type="entry name" value="Thyroxine_BS"/>
</dbReference>
<dbReference type="InterPro" id="IPR014306">
    <property type="entry name" value="Hydroxyisourate_hydrolase"/>
</dbReference>
<dbReference type="PROSITE" id="PS51257">
    <property type="entry name" value="PROKAR_LIPOPROTEIN"/>
    <property type="match status" value="1"/>
</dbReference>
<name>A0ABU9KMW1_9MICC</name>
<dbReference type="PANTHER" id="PTHR10395">
    <property type="entry name" value="URICASE AND TRANSTHYRETIN-RELATED"/>
    <property type="match status" value="1"/>
</dbReference>
<dbReference type="CDD" id="cd05822">
    <property type="entry name" value="TLP_HIUase"/>
    <property type="match status" value="1"/>
</dbReference>
<feature type="domain" description="Transthyretin/hydroxyisourate hydrolase" evidence="9">
    <location>
        <begin position="48"/>
        <end position="163"/>
    </location>
</feature>
<keyword evidence="11" id="KW-1185">Reference proteome</keyword>
<dbReference type="InterPro" id="IPR023416">
    <property type="entry name" value="Transthyretin/HIU_hydrolase_d"/>
</dbReference>
<evidence type="ECO:0000256" key="6">
    <source>
        <dbReference type="ARBA" id="ARBA00022631"/>
    </source>
</evidence>
<dbReference type="PROSITE" id="PS00768">
    <property type="entry name" value="TRANSTHYRETIN_1"/>
    <property type="match status" value="1"/>
</dbReference>
<comment type="function">
    <text evidence="2">Catalyzes the hydrolysis of 5-hydroxyisourate (HIU) to 2-oxo-4-hydroxy-4-carboxy-5-ureidoimidazoline (OHCU).</text>
</comment>
<evidence type="ECO:0000256" key="7">
    <source>
        <dbReference type="ARBA" id="ARBA00022801"/>
    </source>
</evidence>
<evidence type="ECO:0000256" key="1">
    <source>
        <dbReference type="ARBA" id="ARBA00001043"/>
    </source>
</evidence>
<evidence type="ECO:0000256" key="8">
    <source>
        <dbReference type="SAM" id="SignalP"/>
    </source>
</evidence>
<evidence type="ECO:0000259" key="9">
    <source>
        <dbReference type="SMART" id="SM00095"/>
    </source>
</evidence>
<comment type="subunit">
    <text evidence="4">Homotetramer.</text>
</comment>
<dbReference type="SMART" id="SM00095">
    <property type="entry name" value="TR_THY"/>
    <property type="match status" value="1"/>
</dbReference>
<dbReference type="EMBL" id="JBCAMI010000004">
    <property type="protein sequence ID" value="MEL4080939.1"/>
    <property type="molecule type" value="Genomic_DNA"/>
</dbReference>
<evidence type="ECO:0000313" key="11">
    <source>
        <dbReference type="Proteomes" id="UP001388406"/>
    </source>
</evidence>
<evidence type="ECO:0000256" key="4">
    <source>
        <dbReference type="ARBA" id="ARBA00011881"/>
    </source>
</evidence>
<dbReference type="NCBIfam" id="TIGR02962">
    <property type="entry name" value="hdxy_isourate"/>
    <property type="match status" value="1"/>
</dbReference>
<dbReference type="Proteomes" id="UP001388406">
    <property type="component" value="Unassembled WGS sequence"/>
</dbReference>
<protein>
    <recommendedName>
        <fullName evidence="5">hydroxyisourate hydrolase</fullName>
        <ecNumber evidence="5">3.5.2.17</ecNumber>
    </recommendedName>
</protein>
<evidence type="ECO:0000256" key="2">
    <source>
        <dbReference type="ARBA" id="ARBA00002704"/>
    </source>
</evidence>
<dbReference type="GO" id="GO:0033971">
    <property type="term" value="F:hydroxyisourate hydrolase activity"/>
    <property type="evidence" value="ECO:0007669"/>
    <property type="project" value="UniProtKB-EC"/>
</dbReference>
<proteinExistence type="inferred from homology"/>
<dbReference type="Gene3D" id="2.60.40.180">
    <property type="entry name" value="Transthyretin/hydroxyisourate hydrolase domain"/>
    <property type="match status" value="1"/>
</dbReference>
<reference evidence="10 11" key="1">
    <citation type="submission" date="2024-04" db="EMBL/GenBank/DDBJ databases">
        <title>Arthrobacter nanjingensis.</title>
        <authorList>
            <person name="Park M."/>
        </authorList>
    </citation>
    <scope>NUCLEOTIDE SEQUENCE [LARGE SCALE GENOMIC DNA]</scope>
    <source>
        <strain evidence="10 11">A33</strain>
    </source>
</reference>
<keyword evidence="7 10" id="KW-0378">Hydrolase</keyword>
<organism evidence="10 11">
    <name type="scientific">Arthrobacter nanjingensis</name>
    <dbReference type="NCBI Taxonomy" id="1387716"/>
    <lineage>
        <taxon>Bacteria</taxon>
        <taxon>Bacillati</taxon>
        <taxon>Actinomycetota</taxon>
        <taxon>Actinomycetes</taxon>
        <taxon>Micrococcales</taxon>
        <taxon>Micrococcaceae</taxon>
        <taxon>Arthrobacter</taxon>
    </lineage>
</organism>
<comment type="catalytic activity">
    <reaction evidence="1">
        <text>5-hydroxyisourate + H2O = 5-hydroxy-2-oxo-4-ureido-2,5-dihydro-1H-imidazole-5-carboxylate + H(+)</text>
        <dbReference type="Rhea" id="RHEA:23736"/>
        <dbReference type="ChEBI" id="CHEBI:15377"/>
        <dbReference type="ChEBI" id="CHEBI:15378"/>
        <dbReference type="ChEBI" id="CHEBI:18072"/>
        <dbReference type="ChEBI" id="CHEBI:58639"/>
        <dbReference type="EC" id="3.5.2.17"/>
    </reaction>
</comment>
<dbReference type="InterPro" id="IPR000895">
    <property type="entry name" value="Transthyretin/HIU_hydrolase"/>
</dbReference>
<comment type="caution">
    <text evidence="10">The sequence shown here is derived from an EMBL/GenBank/DDBJ whole genome shotgun (WGS) entry which is preliminary data.</text>
</comment>
<sequence length="164" mass="17214">MITVRKPFAVALVAAPLLLGLAACSGGNAAASVPAAPKAVPAAAISAAERSHISTHILDTGKGKPAEGVPVTLEAKMGKGQGNGWQKVADGVTNNDGRIDNLGPKALEPGVYRLTFETSGYFEKQKVDTFYPSITIDFTITSKDQHYHVPLLLSPFAYSTYRGS</sequence>
<evidence type="ECO:0000256" key="3">
    <source>
        <dbReference type="ARBA" id="ARBA00009850"/>
    </source>
</evidence>
<dbReference type="Pfam" id="PF00576">
    <property type="entry name" value="Transthyretin"/>
    <property type="match status" value="1"/>
</dbReference>
<dbReference type="PRINTS" id="PR00189">
    <property type="entry name" value="TRNSTHYRETIN"/>
</dbReference>
<dbReference type="EC" id="3.5.2.17" evidence="5"/>
<comment type="similarity">
    <text evidence="3">Belongs to the transthyretin family. 5-hydroxyisourate hydrolase subfamily.</text>
</comment>
<accession>A0ABU9KMW1</accession>
<evidence type="ECO:0000256" key="5">
    <source>
        <dbReference type="ARBA" id="ARBA00012609"/>
    </source>
</evidence>
<dbReference type="PANTHER" id="PTHR10395:SF7">
    <property type="entry name" value="5-HYDROXYISOURATE HYDROLASE"/>
    <property type="match status" value="1"/>
</dbReference>
<feature type="chain" id="PRO_5046434993" description="hydroxyisourate hydrolase" evidence="8">
    <location>
        <begin position="30"/>
        <end position="164"/>
    </location>
</feature>
<keyword evidence="6" id="KW-0659">Purine metabolism</keyword>
<keyword evidence="8" id="KW-0732">Signal</keyword>
<feature type="signal peptide" evidence="8">
    <location>
        <begin position="1"/>
        <end position="29"/>
    </location>
</feature>
<gene>
    <name evidence="10" type="primary">uraH</name>
    <name evidence="10" type="ORF">AAC385_08735</name>
</gene>